<sequence>MPKKFIRRYIPTPERIAALPGIHRLGSRITDPNLWHINRRSISGAMFWGIVCAWIPLPSQMLIAAACAILFRVNLPLSIALTWISNPFTMLPILYSSYCIGSLIFGVPMLDITQIKHIIIQLTTSLFGDSASAVPTQYHFNLGALLVGLLIEAVVLGAIGNILVKLLWRWHVVRDLRERQIQRKQYRQDQEKS</sequence>
<accession>A0A345P3K8</accession>
<feature type="transmembrane region" description="Helical" evidence="1">
    <location>
        <begin position="45"/>
        <end position="71"/>
    </location>
</feature>
<dbReference type="EMBL" id="CP031222">
    <property type="protein sequence ID" value="AXI01867.1"/>
    <property type="molecule type" value="Genomic_DNA"/>
</dbReference>
<name>A0A345P3K8_9GAMM</name>
<keyword evidence="1" id="KW-0472">Membrane</keyword>
<evidence type="ECO:0000313" key="3">
    <source>
        <dbReference type="EMBL" id="AXI01867.1"/>
    </source>
</evidence>
<dbReference type="OrthoDB" id="9786029at2"/>
<keyword evidence="4" id="KW-1185">Reference proteome</keyword>
<evidence type="ECO:0000259" key="2">
    <source>
        <dbReference type="Pfam" id="PF09835"/>
    </source>
</evidence>
<organism evidence="3 4">
    <name type="scientific">Aquirhabdus parva</name>
    <dbReference type="NCBI Taxonomy" id="2283318"/>
    <lineage>
        <taxon>Bacteria</taxon>
        <taxon>Pseudomonadati</taxon>
        <taxon>Pseudomonadota</taxon>
        <taxon>Gammaproteobacteria</taxon>
        <taxon>Moraxellales</taxon>
        <taxon>Moraxellaceae</taxon>
        <taxon>Aquirhabdus</taxon>
    </lineage>
</organism>
<dbReference type="KEGG" id="mbah:HYN46_02610"/>
<dbReference type="PANTHER" id="PTHR40547">
    <property type="entry name" value="SLL0298 PROTEIN"/>
    <property type="match status" value="1"/>
</dbReference>
<feature type="transmembrane region" description="Helical" evidence="1">
    <location>
        <begin position="144"/>
        <end position="168"/>
    </location>
</feature>
<dbReference type="Proteomes" id="UP000253940">
    <property type="component" value="Chromosome"/>
</dbReference>
<keyword evidence="1" id="KW-0812">Transmembrane</keyword>
<feature type="transmembrane region" description="Helical" evidence="1">
    <location>
        <begin position="83"/>
        <end position="106"/>
    </location>
</feature>
<evidence type="ECO:0000313" key="4">
    <source>
        <dbReference type="Proteomes" id="UP000253940"/>
    </source>
</evidence>
<gene>
    <name evidence="3" type="ORF">HYN46_02610</name>
</gene>
<dbReference type="PANTHER" id="PTHR40547:SF1">
    <property type="entry name" value="SLL0298 PROTEIN"/>
    <property type="match status" value="1"/>
</dbReference>
<feature type="domain" description="DUF2062" evidence="2">
    <location>
        <begin position="24"/>
        <end position="175"/>
    </location>
</feature>
<dbReference type="InterPro" id="IPR018639">
    <property type="entry name" value="DUF2062"/>
</dbReference>
<dbReference type="RefSeq" id="WP_114897977.1">
    <property type="nucleotide sequence ID" value="NZ_CP031222.1"/>
</dbReference>
<dbReference type="Pfam" id="PF09835">
    <property type="entry name" value="DUF2062"/>
    <property type="match status" value="1"/>
</dbReference>
<evidence type="ECO:0000256" key="1">
    <source>
        <dbReference type="SAM" id="Phobius"/>
    </source>
</evidence>
<reference evidence="3 4" key="1">
    <citation type="submission" date="2018-07" db="EMBL/GenBank/DDBJ databases">
        <title>Genome sequencing of Moraxellaceae gen. HYN0046.</title>
        <authorList>
            <person name="Kim M."/>
            <person name="Yi H."/>
        </authorList>
    </citation>
    <scope>NUCLEOTIDE SEQUENCE [LARGE SCALE GENOMIC DNA]</scope>
    <source>
        <strain evidence="3 4">HYN0046</strain>
    </source>
</reference>
<dbReference type="AlphaFoldDB" id="A0A345P3K8"/>
<proteinExistence type="predicted"/>
<protein>
    <submittedName>
        <fullName evidence="3">DUF2062 domain-containing protein</fullName>
    </submittedName>
</protein>
<keyword evidence="1" id="KW-1133">Transmembrane helix</keyword>